<accession>A0ABR4J557</accession>
<reference evidence="2 3" key="1">
    <citation type="submission" date="2024-07" db="EMBL/GenBank/DDBJ databases">
        <title>Section-level genome sequencing and comparative genomics of Aspergillus sections Usti and Cavernicolus.</title>
        <authorList>
            <consortium name="Lawrence Berkeley National Laboratory"/>
            <person name="Nybo J.L."/>
            <person name="Vesth T.C."/>
            <person name="Theobald S."/>
            <person name="Frisvad J.C."/>
            <person name="Larsen T.O."/>
            <person name="Kjaerboelling I."/>
            <person name="Rothschild-Mancinelli K."/>
            <person name="Lyhne E.K."/>
            <person name="Kogle M.E."/>
            <person name="Barry K."/>
            <person name="Clum A."/>
            <person name="Na H."/>
            <person name="Ledsgaard L."/>
            <person name="Lin J."/>
            <person name="Lipzen A."/>
            <person name="Kuo A."/>
            <person name="Riley R."/>
            <person name="Mondo S."/>
            <person name="LaButti K."/>
            <person name="Haridas S."/>
            <person name="Pangalinan J."/>
            <person name="Salamov A.A."/>
            <person name="Simmons B.A."/>
            <person name="Magnuson J.K."/>
            <person name="Chen J."/>
            <person name="Drula E."/>
            <person name="Henrissat B."/>
            <person name="Wiebenga A."/>
            <person name="Lubbers R.J."/>
            <person name="Gomes A.C."/>
            <person name="Makela M.R."/>
            <person name="Stajich J."/>
            <person name="Grigoriev I.V."/>
            <person name="Mortensen U.H."/>
            <person name="De vries R.P."/>
            <person name="Baker S.E."/>
            <person name="Andersen M.R."/>
        </authorList>
    </citation>
    <scope>NUCLEOTIDE SEQUENCE [LARGE SCALE GENOMIC DNA]</scope>
    <source>
        <strain evidence="2 3">CBS 600.67</strain>
    </source>
</reference>
<dbReference type="Proteomes" id="UP001610335">
    <property type="component" value="Unassembled WGS sequence"/>
</dbReference>
<evidence type="ECO:0000313" key="2">
    <source>
        <dbReference type="EMBL" id="KAL2835180.1"/>
    </source>
</evidence>
<dbReference type="Pfam" id="PF13450">
    <property type="entry name" value="NAD_binding_8"/>
    <property type="match status" value="1"/>
</dbReference>
<dbReference type="PANTHER" id="PTHR42923:SF17">
    <property type="entry name" value="AMINE OXIDASE DOMAIN-CONTAINING PROTEIN"/>
    <property type="match status" value="1"/>
</dbReference>
<proteinExistence type="predicted"/>
<comment type="caution">
    <text evidence="2">The sequence shown here is derived from an EMBL/GenBank/DDBJ whole genome shotgun (WGS) entry which is preliminary data.</text>
</comment>
<keyword evidence="3" id="KW-1185">Reference proteome</keyword>
<dbReference type="Gene3D" id="3.50.50.60">
    <property type="entry name" value="FAD/NAD(P)-binding domain"/>
    <property type="match status" value="2"/>
</dbReference>
<evidence type="ECO:0000313" key="3">
    <source>
        <dbReference type="Proteomes" id="UP001610335"/>
    </source>
</evidence>
<organism evidence="2 3">
    <name type="scientific">Aspergillus cavernicola</name>
    <dbReference type="NCBI Taxonomy" id="176166"/>
    <lineage>
        <taxon>Eukaryota</taxon>
        <taxon>Fungi</taxon>
        <taxon>Dikarya</taxon>
        <taxon>Ascomycota</taxon>
        <taxon>Pezizomycotina</taxon>
        <taxon>Eurotiomycetes</taxon>
        <taxon>Eurotiomycetidae</taxon>
        <taxon>Eurotiales</taxon>
        <taxon>Aspergillaceae</taxon>
        <taxon>Aspergillus</taxon>
        <taxon>Aspergillus subgen. Nidulantes</taxon>
    </lineage>
</organism>
<name>A0ABR4J557_9EURO</name>
<evidence type="ECO:0000259" key="1">
    <source>
        <dbReference type="Pfam" id="PF01593"/>
    </source>
</evidence>
<feature type="domain" description="Amine oxidase" evidence="1">
    <location>
        <begin position="217"/>
        <end position="277"/>
    </location>
</feature>
<dbReference type="InterPro" id="IPR002937">
    <property type="entry name" value="Amino_oxidase"/>
</dbReference>
<dbReference type="InterPro" id="IPR036188">
    <property type="entry name" value="FAD/NAD-bd_sf"/>
</dbReference>
<sequence length="504" mass="55952">MELSKPRKVAIVGGGLTGIAAFWALQGSCHDVHMFEASSTLGGHMKTLLLESSGNQVQVDLEMPTFNPKACPNLVSLLYHLMIPTTAAPFSFGVLEDTAVLKWHISILKSIILCPQILCKLETYRLLLDAVSLRYLGANVLAKPAPEAADVQDLTDNYLSDNGYSESFRDRYLVPLLSMLWRTNAGRFLPRLPVKALARSLSDHQLLSTYETMPKWRRIDPGVRRLIEAMTKHFPREKLHLQTKVSEIARHSKSQYNIVTFDGQQSRFDHVILTVDGLEILRLLGSTVNAEEKDILQGLGVTRNIGVLHSEYPSITDNATPGYNYIMASRDHQQQDLAPPKSCLMYDVNIIQDIPASRFGDVLVTLNPLSPPHPSVVQAVWEFTEAEPSADSLHAQSLLSSIQNKRGLSYGFCWTGRGLLEDAITSGLRMVVGDLGATVPFPVIFHPEPLASVESLPRRSGLWDNMIKTTLQAVRLLVLVSEILLLLLVRLHSQVRARLSSPKS</sequence>
<dbReference type="PANTHER" id="PTHR42923">
    <property type="entry name" value="PROTOPORPHYRINOGEN OXIDASE"/>
    <property type="match status" value="1"/>
</dbReference>
<dbReference type="SUPFAM" id="SSF51905">
    <property type="entry name" value="FAD/NAD(P)-binding domain"/>
    <property type="match status" value="1"/>
</dbReference>
<protein>
    <recommendedName>
        <fullName evidence="1">Amine oxidase domain-containing protein</fullName>
    </recommendedName>
</protein>
<dbReference type="InterPro" id="IPR050464">
    <property type="entry name" value="Zeta_carotene_desat/Oxidored"/>
</dbReference>
<dbReference type="EMBL" id="JBFXLS010000001">
    <property type="protein sequence ID" value="KAL2835180.1"/>
    <property type="molecule type" value="Genomic_DNA"/>
</dbReference>
<gene>
    <name evidence="2" type="ORF">BDW59DRAFT_4785</name>
</gene>
<dbReference type="Pfam" id="PF01593">
    <property type="entry name" value="Amino_oxidase"/>
    <property type="match status" value="1"/>
</dbReference>